<organism evidence="1 2">
    <name type="scientific">Deinococcus terrestris</name>
    <dbReference type="NCBI Taxonomy" id="2651870"/>
    <lineage>
        <taxon>Bacteria</taxon>
        <taxon>Thermotogati</taxon>
        <taxon>Deinococcota</taxon>
        <taxon>Deinococci</taxon>
        <taxon>Deinococcales</taxon>
        <taxon>Deinococcaceae</taxon>
        <taxon>Deinococcus</taxon>
    </lineage>
</organism>
<dbReference type="AlphaFoldDB" id="A0A7X1NV70"/>
<evidence type="ECO:0000313" key="1">
    <source>
        <dbReference type="EMBL" id="MPY66036.1"/>
    </source>
</evidence>
<proteinExistence type="predicted"/>
<evidence type="ECO:0000313" key="2">
    <source>
        <dbReference type="Proteomes" id="UP000484842"/>
    </source>
</evidence>
<keyword evidence="2" id="KW-1185">Reference proteome</keyword>
<dbReference type="EMBL" id="WBSL01000001">
    <property type="protein sequence ID" value="MPY66036.1"/>
    <property type="molecule type" value="Genomic_DNA"/>
</dbReference>
<sequence>MNVLGLNAAFLPGAAPERLREAAAWQRSRGYPPLVAVPGRVGGAGEEIASLRCGVYRADPSPSPLTAEQVSRLHLPRWAAVIAEAHGTPEWGSALARHLGRVLEGRRDYTLLLAYAGSEAVGALLWQAAGAGGRAHLWGTLDPAVDGALLNGAATLGEFLLASVPSTSPISVVEAEEVSFFLMKGDGNP</sequence>
<name>A0A7X1NV70_9DEIO</name>
<gene>
    <name evidence="1" type="ORF">F8S09_04900</name>
</gene>
<accession>A0A7X1NV70</accession>
<protein>
    <submittedName>
        <fullName evidence="1">Uncharacterized protein</fullName>
    </submittedName>
</protein>
<dbReference type="Proteomes" id="UP000484842">
    <property type="component" value="Unassembled WGS sequence"/>
</dbReference>
<comment type="caution">
    <text evidence="1">The sequence shown here is derived from an EMBL/GenBank/DDBJ whole genome shotgun (WGS) entry which is preliminary data.</text>
</comment>
<reference evidence="1 2" key="1">
    <citation type="submission" date="2019-10" db="EMBL/GenBank/DDBJ databases">
        <title>Deinococcus sp. isolated from soil.</title>
        <authorList>
            <person name="Li Y."/>
            <person name="Wang J."/>
        </authorList>
    </citation>
    <scope>NUCLEOTIDE SEQUENCE [LARGE SCALE GENOMIC DNA]</scope>
    <source>
        <strain evidence="1 2">SDU3-2</strain>
    </source>
</reference>